<dbReference type="InterPro" id="IPR007396">
    <property type="entry name" value="TR_PAI2-type"/>
</dbReference>
<protein>
    <submittedName>
        <fullName evidence="1">Putative regulatory protein</fullName>
    </submittedName>
</protein>
<accession>A0A1T3A5G2</accession>
<dbReference type="Pfam" id="PF04299">
    <property type="entry name" value="FMN_bind_2"/>
    <property type="match status" value="1"/>
</dbReference>
<dbReference type="SUPFAM" id="SSF50475">
    <property type="entry name" value="FMN-binding split barrel"/>
    <property type="match status" value="1"/>
</dbReference>
<evidence type="ECO:0000313" key="1">
    <source>
        <dbReference type="EMBL" id="SQF97196.1"/>
    </source>
</evidence>
<name>A0A1T3A5G2_PSEFL</name>
<gene>
    <name evidence="1" type="primary">paiB</name>
    <name evidence="1" type="ORF">NCTC10038_06039</name>
</gene>
<dbReference type="InterPro" id="IPR012349">
    <property type="entry name" value="Split_barrel_FMN-bd"/>
</dbReference>
<dbReference type="AlphaFoldDB" id="A0A1T3A5G2"/>
<dbReference type="GeneID" id="61635936"/>
<reference evidence="1 2" key="1">
    <citation type="submission" date="2018-06" db="EMBL/GenBank/DDBJ databases">
        <authorList>
            <consortium name="Pathogen Informatics"/>
            <person name="Doyle S."/>
        </authorList>
    </citation>
    <scope>NUCLEOTIDE SEQUENCE [LARGE SCALE GENOMIC DNA]</scope>
    <source>
        <strain evidence="1 2">NCTC10038</strain>
    </source>
</reference>
<proteinExistence type="predicted"/>
<evidence type="ECO:0000313" key="2">
    <source>
        <dbReference type="Proteomes" id="UP000248640"/>
    </source>
</evidence>
<dbReference type="PANTHER" id="PTHR35802">
    <property type="entry name" value="PROTEASE SYNTHASE AND SPORULATION PROTEIN PAI 2"/>
    <property type="match status" value="1"/>
</dbReference>
<organism evidence="1 2">
    <name type="scientific">Pseudomonas fluorescens</name>
    <dbReference type="NCBI Taxonomy" id="294"/>
    <lineage>
        <taxon>Bacteria</taxon>
        <taxon>Pseudomonadati</taxon>
        <taxon>Pseudomonadota</taxon>
        <taxon>Gammaproteobacteria</taxon>
        <taxon>Pseudomonadales</taxon>
        <taxon>Pseudomonadaceae</taxon>
        <taxon>Pseudomonas</taxon>
    </lineage>
</organism>
<dbReference type="PIRSF" id="PIRSF010372">
    <property type="entry name" value="PaiB"/>
    <property type="match status" value="1"/>
</dbReference>
<dbReference type="Gene3D" id="2.30.110.10">
    <property type="entry name" value="Electron Transport, Fmn-binding Protein, Chain A"/>
    <property type="match status" value="1"/>
</dbReference>
<dbReference type="EMBL" id="LS483372">
    <property type="protein sequence ID" value="SQF97196.1"/>
    <property type="molecule type" value="Genomic_DNA"/>
</dbReference>
<dbReference type="Proteomes" id="UP000248640">
    <property type="component" value="Chromosome 1"/>
</dbReference>
<dbReference type="RefSeq" id="WP_053258722.1">
    <property type="nucleotide sequence ID" value="NZ_CBCRXZ010000004.1"/>
</dbReference>
<dbReference type="PANTHER" id="PTHR35802:SF1">
    <property type="entry name" value="PROTEASE SYNTHASE AND SPORULATION PROTEIN PAI 2"/>
    <property type="match status" value="1"/>
</dbReference>
<sequence>MYTPRAFALEDLPELQQLIQHTRLAQLVTLGEQGLQASHLPLLLNPDEGPNGTLYGHLAKANPQWRELQNGSEALVIFAGAEGYVSPAFYPSKAEHGKVVPTWNYLAVHAYGKAEVFTDAERLLTVVSALTDRHEGRRAQPWKVSDAPADYIDGMLKAIVGFALPIERLLGKRKLSQNRNPADIAGVREGLAASVDVRDQTLARFIPQGVSE</sequence>